<comment type="similarity">
    <text evidence="1">Belongs to the LysR transcriptional regulatory family.</text>
</comment>
<sequence>MNSPFKSPGKLPSLPALRAFEAAARHGHFGRAADELFVTHGAVSHQIRALEDTLGFALFSRDGRGVKLTAEGRQLAETLNASLCRVGETIAELQHERNRPRVVLTCLPSFAAKWLTPRLGRFINRHPEIEVWIRSTKAREDLAAEGIDLGLRVGAGDWPGLYLEPLMRDAFVVVASPQLAGGLPASPADLARWPLLRSSIEPWTHWFVEAGLDWPEPQNGLVFTDSGLLVQAALDAQGIALAREVLVHDDLAAGRLVQVFPTKLPMPGAYWLLSPSPPPYRPAVATFVDWLREEVAHSGYAYGESPT</sequence>
<protein>
    <submittedName>
        <fullName evidence="6">Transcriptional regulator GcvA</fullName>
    </submittedName>
</protein>
<evidence type="ECO:0000256" key="4">
    <source>
        <dbReference type="ARBA" id="ARBA00023163"/>
    </source>
</evidence>
<dbReference type="Gene3D" id="1.10.10.10">
    <property type="entry name" value="Winged helix-like DNA-binding domain superfamily/Winged helix DNA-binding domain"/>
    <property type="match status" value="1"/>
</dbReference>
<proteinExistence type="inferred from homology"/>
<keyword evidence="3" id="KW-0238">DNA-binding</keyword>
<evidence type="ECO:0000313" key="6">
    <source>
        <dbReference type="EMBL" id="MBM3117065.1"/>
    </source>
</evidence>
<dbReference type="Gene3D" id="3.40.190.10">
    <property type="entry name" value="Periplasmic binding protein-like II"/>
    <property type="match status" value="2"/>
</dbReference>
<dbReference type="NCBIfam" id="NF008352">
    <property type="entry name" value="PRK11139.1"/>
    <property type="match status" value="1"/>
</dbReference>
<reference evidence="6 7" key="1">
    <citation type="submission" date="2021-01" db="EMBL/GenBank/DDBJ databases">
        <title>Draft Genome Sequence and Polyhydroxyalkanoate Biosynthetic Potential of Jeongeupia naejangsanensis Type Strain DSM 24253.</title>
        <authorList>
            <person name="Turrini P."/>
            <person name="Artuso I."/>
            <person name="Lugli G.A."/>
            <person name="Frangipani E."/>
            <person name="Ventura M."/>
            <person name="Visca P."/>
        </authorList>
    </citation>
    <scope>NUCLEOTIDE SEQUENCE [LARGE SCALE GENOMIC DNA]</scope>
    <source>
        <strain evidence="6 7">DSM 24253</strain>
    </source>
</reference>
<organism evidence="6 7">
    <name type="scientific">Jeongeupia naejangsanensis</name>
    <dbReference type="NCBI Taxonomy" id="613195"/>
    <lineage>
        <taxon>Bacteria</taxon>
        <taxon>Pseudomonadati</taxon>
        <taxon>Pseudomonadota</taxon>
        <taxon>Betaproteobacteria</taxon>
        <taxon>Neisseriales</taxon>
        <taxon>Chitinibacteraceae</taxon>
        <taxon>Jeongeupia</taxon>
    </lineage>
</organism>
<dbReference type="InterPro" id="IPR005119">
    <property type="entry name" value="LysR_subst-bd"/>
</dbReference>
<dbReference type="InterPro" id="IPR058163">
    <property type="entry name" value="LysR-type_TF_proteobact-type"/>
</dbReference>
<dbReference type="Pfam" id="PF03466">
    <property type="entry name" value="LysR_substrate"/>
    <property type="match status" value="1"/>
</dbReference>
<dbReference type="InterPro" id="IPR000847">
    <property type="entry name" value="LysR_HTH_N"/>
</dbReference>
<dbReference type="SUPFAM" id="SSF53850">
    <property type="entry name" value="Periplasmic binding protein-like II"/>
    <property type="match status" value="1"/>
</dbReference>
<keyword evidence="4" id="KW-0804">Transcription</keyword>
<dbReference type="InterPro" id="IPR036390">
    <property type="entry name" value="WH_DNA-bd_sf"/>
</dbReference>
<name>A0ABS2BNS1_9NEIS</name>
<dbReference type="Proteomes" id="UP000809431">
    <property type="component" value="Unassembled WGS sequence"/>
</dbReference>
<dbReference type="RefSeq" id="WP_203539294.1">
    <property type="nucleotide sequence ID" value="NZ_JAESND010000008.1"/>
</dbReference>
<dbReference type="PANTHER" id="PTHR30537:SF79">
    <property type="entry name" value="TRANSCRIPTIONAL REGULATOR-RELATED"/>
    <property type="match status" value="1"/>
</dbReference>
<comment type="caution">
    <text evidence="6">The sequence shown here is derived from an EMBL/GenBank/DDBJ whole genome shotgun (WGS) entry which is preliminary data.</text>
</comment>
<dbReference type="CDD" id="cd08432">
    <property type="entry name" value="PBP2_GcdR_TrpI_HvrB_AmpR_like"/>
    <property type="match status" value="1"/>
</dbReference>
<gene>
    <name evidence="6" type="primary">gcvA</name>
    <name evidence="6" type="ORF">JMJ54_14610</name>
</gene>
<evidence type="ECO:0000256" key="1">
    <source>
        <dbReference type="ARBA" id="ARBA00009437"/>
    </source>
</evidence>
<dbReference type="EMBL" id="JAESND010000008">
    <property type="protein sequence ID" value="MBM3117065.1"/>
    <property type="molecule type" value="Genomic_DNA"/>
</dbReference>
<dbReference type="Pfam" id="PF00126">
    <property type="entry name" value="HTH_1"/>
    <property type="match status" value="1"/>
</dbReference>
<accession>A0ABS2BNS1</accession>
<keyword evidence="7" id="KW-1185">Reference proteome</keyword>
<evidence type="ECO:0000256" key="2">
    <source>
        <dbReference type="ARBA" id="ARBA00023015"/>
    </source>
</evidence>
<dbReference type="PRINTS" id="PR00039">
    <property type="entry name" value="HTHLYSR"/>
</dbReference>
<feature type="domain" description="HTH lysR-type" evidence="5">
    <location>
        <begin position="12"/>
        <end position="69"/>
    </location>
</feature>
<dbReference type="PANTHER" id="PTHR30537">
    <property type="entry name" value="HTH-TYPE TRANSCRIPTIONAL REGULATOR"/>
    <property type="match status" value="1"/>
</dbReference>
<dbReference type="PROSITE" id="PS50931">
    <property type="entry name" value="HTH_LYSR"/>
    <property type="match status" value="1"/>
</dbReference>
<evidence type="ECO:0000256" key="3">
    <source>
        <dbReference type="ARBA" id="ARBA00023125"/>
    </source>
</evidence>
<evidence type="ECO:0000313" key="7">
    <source>
        <dbReference type="Proteomes" id="UP000809431"/>
    </source>
</evidence>
<evidence type="ECO:0000259" key="5">
    <source>
        <dbReference type="PROSITE" id="PS50931"/>
    </source>
</evidence>
<keyword evidence="2" id="KW-0805">Transcription regulation</keyword>
<dbReference type="SUPFAM" id="SSF46785">
    <property type="entry name" value="Winged helix' DNA-binding domain"/>
    <property type="match status" value="1"/>
</dbReference>
<dbReference type="InterPro" id="IPR036388">
    <property type="entry name" value="WH-like_DNA-bd_sf"/>
</dbReference>